<evidence type="ECO:0000313" key="3">
    <source>
        <dbReference type="Proteomes" id="UP000230136"/>
    </source>
</evidence>
<reference evidence="3" key="1">
    <citation type="submission" date="2017-09" db="EMBL/GenBank/DDBJ databases">
        <title>Depth-based differentiation of microbial function through sediment-hosted aquifers and enrichment of novel symbionts in the deep terrestrial subsurface.</title>
        <authorList>
            <person name="Probst A.J."/>
            <person name="Ladd B."/>
            <person name="Jarett J.K."/>
            <person name="Geller-Mcgrath D.E."/>
            <person name="Sieber C.M.K."/>
            <person name="Emerson J.B."/>
            <person name="Anantharaman K."/>
            <person name="Thomas B.C."/>
            <person name="Malmstrom R."/>
            <person name="Stieglmeier M."/>
            <person name="Klingl A."/>
            <person name="Woyke T."/>
            <person name="Ryan C.M."/>
            <person name="Banfield J.F."/>
        </authorList>
    </citation>
    <scope>NUCLEOTIDE SEQUENCE [LARGE SCALE GENOMIC DNA]</scope>
</reference>
<keyword evidence="1" id="KW-0812">Transmembrane</keyword>
<comment type="caution">
    <text evidence="2">The sequence shown here is derived from an EMBL/GenBank/DDBJ whole genome shotgun (WGS) entry which is preliminary data.</text>
</comment>
<feature type="transmembrane region" description="Helical" evidence="1">
    <location>
        <begin position="62"/>
        <end position="79"/>
    </location>
</feature>
<organism evidence="2 3">
    <name type="scientific">Candidatus Komeilibacteria bacterium CG_4_9_14_0_8_um_filter_36_9</name>
    <dbReference type="NCBI Taxonomy" id="1974473"/>
    <lineage>
        <taxon>Bacteria</taxon>
        <taxon>Candidatus Komeiliibacteriota</taxon>
    </lineage>
</organism>
<dbReference type="Proteomes" id="UP000230136">
    <property type="component" value="Unassembled WGS sequence"/>
</dbReference>
<dbReference type="EMBL" id="PFSY01000031">
    <property type="protein sequence ID" value="PJC02207.1"/>
    <property type="molecule type" value="Genomic_DNA"/>
</dbReference>
<accession>A0A2M8DS46</accession>
<gene>
    <name evidence="2" type="ORF">CO073_00680</name>
</gene>
<keyword evidence="1" id="KW-0472">Membrane</keyword>
<dbReference type="AlphaFoldDB" id="A0A2M8DS46"/>
<keyword evidence="1" id="KW-1133">Transmembrane helix</keyword>
<evidence type="ECO:0000256" key="1">
    <source>
        <dbReference type="SAM" id="Phobius"/>
    </source>
</evidence>
<sequence>MKNMKSKTLVILGIGAYILSVLSSAEDLAGNYTAPTALIAVSAIAMLAFTIMAVVRLWKTQKVTAILFLASSLVTLVYISAPVKIVNFILFIWVVSLLWAMAKHEGLTKKLQKDSGLTDEEFSAMLKEKQKGNEEGVEKIIASAQERAKVKYKEATGIDPKNIVPEIGKEISWADIVNHTFRVFEFDRNGTIVNENNQVKAKSSFQPYGYLLAESPILNNRVKMPIIHRDDFLLVANVFDDPKLSNLVESEELLVVYAPKHLGPKGLSASPHHVLHYALVPSGTLDSYYSANNDAHFAKPEPQKLFGPFVYQGEIKVQINSELNF</sequence>
<protein>
    <submittedName>
        <fullName evidence="2">Uncharacterized protein</fullName>
    </submittedName>
</protein>
<feature type="transmembrane region" description="Helical" evidence="1">
    <location>
        <begin position="35"/>
        <end position="55"/>
    </location>
</feature>
<proteinExistence type="predicted"/>
<name>A0A2M8DS46_9BACT</name>
<evidence type="ECO:0000313" key="2">
    <source>
        <dbReference type="EMBL" id="PJC02207.1"/>
    </source>
</evidence>